<evidence type="ECO:0000313" key="2">
    <source>
        <dbReference type="EMBL" id="SPP99716.1"/>
    </source>
</evidence>
<dbReference type="InterPro" id="IPR010177">
    <property type="entry name" value="Paired_CXXCH_1"/>
</dbReference>
<proteinExistence type="predicted"/>
<dbReference type="Pfam" id="PF09699">
    <property type="entry name" value="Paired_CXXCH_1"/>
    <property type="match status" value="1"/>
</dbReference>
<feature type="domain" description="Doubled CXXCH motif" evidence="1">
    <location>
        <begin position="222"/>
        <end position="260"/>
    </location>
</feature>
<evidence type="ECO:0000313" key="3">
    <source>
        <dbReference type="Proteomes" id="UP000245125"/>
    </source>
</evidence>
<sequence>MKKYRLRIRQVKVWKEPFTFTFTFVLILTVYVFFSSSVFAHSIVNTRHNLSATGTGPIRAVAEQEVCVFCHTPHSTQLVTPLWNHTMSAAVYKLYSSVTLLSPTSPAIQPDRSSKLCLSCHDGTVALGSVVNLGGSATTISMQQAGTTIATLPPTSPAYLGTDLSGHHPVSIEVNANLVTDKQTQCNAGTVTYKVCPPLPGQPVRLRPTDNAYGASVSPRMGVQCTSCHDPHSDPNPPRSVFLRVGDANNTDQLCTTCHVDCYAACP</sequence>
<accession>A0A2U3QE80</accession>
<gene>
    <name evidence="2" type="ORF">NBG4_110019</name>
</gene>
<dbReference type="EMBL" id="OUUY01000013">
    <property type="protein sequence ID" value="SPP99716.1"/>
    <property type="molecule type" value="Genomic_DNA"/>
</dbReference>
<keyword evidence="3" id="KW-1185">Reference proteome</keyword>
<organism evidence="2 3">
    <name type="scientific">Candidatus Sulfobium mesophilum</name>
    <dbReference type="NCBI Taxonomy" id="2016548"/>
    <lineage>
        <taxon>Bacteria</taxon>
        <taxon>Pseudomonadati</taxon>
        <taxon>Nitrospirota</taxon>
        <taxon>Nitrospiria</taxon>
        <taxon>Nitrospirales</taxon>
        <taxon>Nitrospiraceae</taxon>
        <taxon>Candidatus Sulfobium</taxon>
    </lineage>
</organism>
<dbReference type="OrthoDB" id="12425at2"/>
<dbReference type="Gene3D" id="1.10.1130.10">
    <property type="entry name" value="Flavocytochrome C3, Chain A"/>
    <property type="match status" value="1"/>
</dbReference>
<reference evidence="3" key="1">
    <citation type="submission" date="2018-03" db="EMBL/GenBank/DDBJ databases">
        <authorList>
            <person name="Zecchin S."/>
        </authorList>
    </citation>
    <scope>NUCLEOTIDE SEQUENCE [LARGE SCALE GENOMIC DNA]</scope>
</reference>
<dbReference type="InterPro" id="IPR036280">
    <property type="entry name" value="Multihaem_cyt_sf"/>
</dbReference>
<dbReference type="Proteomes" id="UP000245125">
    <property type="component" value="Unassembled WGS sequence"/>
</dbReference>
<dbReference type="AlphaFoldDB" id="A0A2U3QE80"/>
<evidence type="ECO:0000259" key="1">
    <source>
        <dbReference type="Pfam" id="PF09699"/>
    </source>
</evidence>
<name>A0A2U3QE80_9BACT</name>
<dbReference type="SUPFAM" id="SSF48695">
    <property type="entry name" value="Multiheme cytochromes"/>
    <property type="match status" value="1"/>
</dbReference>
<protein>
    <recommendedName>
        <fullName evidence="1">Doubled CXXCH motif domain-containing protein</fullName>
    </recommendedName>
</protein>